<evidence type="ECO:0000313" key="1">
    <source>
        <dbReference type="EMBL" id="KAG2392023.1"/>
    </source>
</evidence>
<accession>A0AA88GZG3</accession>
<gene>
    <name evidence="1" type="ORF">C9374_013508</name>
</gene>
<dbReference type="GeneID" id="68105961"/>
<keyword evidence="2" id="KW-1185">Reference proteome</keyword>
<protein>
    <submittedName>
        <fullName evidence="1">Uncharacterized protein</fullName>
    </submittedName>
</protein>
<sequence length="475" mass="54871">MSFTHSDLTQHSCTTILLQDFSKETEPLYIREWLSCKLSCSQFSSHQYIPFSNAFHHVRSFSLNNHEEHEATPSTLHHQQETIQNNHDLELFDPTPTHIAISHECNCLLIGTCSLDHIQIFDLDTKRYVSNFSVQAQQDVVCFTVNSEKIEYGNNEEDSRKTISNDRWEDALYCANSSGLVLKYRLRDCVKYSKQQQQPQLQFDDLELIPFLKWYSEPPRFRYPGSMCVMKRNLEIPARSSRKSTKCESQGQLLITDMEFDYILILRTSNGEILGKIRVDYVSRDALSSPFAMAVFYNGFEENFEMYNFAPFRLLVTEQSNHCLTILECRNPCLPMDSFVSERTLQCNIWKVIQKFTKYSHTPEPHNLSSRSTQQVEPTELLTTLDTNFCNPQGILYDPYSQHVLVCHDDSIVVLDLKQTLISNNRQVLALTKTVFSNNSKSSIPFALVRPFGLCLNSKTGELYVTDHNGVHIFL</sequence>
<evidence type="ECO:0000313" key="2">
    <source>
        <dbReference type="Proteomes" id="UP000816034"/>
    </source>
</evidence>
<comment type="caution">
    <text evidence="1">The sequence shown here is derived from an EMBL/GenBank/DDBJ whole genome shotgun (WGS) entry which is preliminary data.</text>
</comment>
<dbReference type="EMBL" id="PYSW02000006">
    <property type="protein sequence ID" value="KAG2392023.1"/>
    <property type="molecule type" value="Genomic_DNA"/>
</dbReference>
<dbReference type="RefSeq" id="XP_044553917.1">
    <property type="nucleotide sequence ID" value="XM_044689393.1"/>
</dbReference>
<dbReference type="SUPFAM" id="SSF101898">
    <property type="entry name" value="NHL repeat"/>
    <property type="match status" value="1"/>
</dbReference>
<proteinExistence type="predicted"/>
<organism evidence="1 2">
    <name type="scientific">Naegleria lovaniensis</name>
    <name type="common">Amoeba</name>
    <dbReference type="NCBI Taxonomy" id="51637"/>
    <lineage>
        <taxon>Eukaryota</taxon>
        <taxon>Discoba</taxon>
        <taxon>Heterolobosea</taxon>
        <taxon>Tetramitia</taxon>
        <taxon>Eutetramitia</taxon>
        <taxon>Vahlkampfiidae</taxon>
        <taxon>Naegleria</taxon>
    </lineage>
</organism>
<name>A0AA88GZG3_NAELO</name>
<dbReference type="AlphaFoldDB" id="A0AA88GZG3"/>
<dbReference type="Proteomes" id="UP000816034">
    <property type="component" value="Unassembled WGS sequence"/>
</dbReference>
<reference evidence="1 2" key="1">
    <citation type="journal article" date="2018" name="BMC Genomics">
        <title>The genome of Naegleria lovaniensis, the basis for a comparative approach to unravel pathogenicity factors of the human pathogenic amoeba N. fowleri.</title>
        <authorList>
            <person name="Liechti N."/>
            <person name="Schurch N."/>
            <person name="Bruggmann R."/>
            <person name="Wittwer M."/>
        </authorList>
    </citation>
    <scope>NUCLEOTIDE SEQUENCE [LARGE SCALE GENOMIC DNA]</scope>
    <source>
        <strain evidence="1 2">ATCC 30569</strain>
    </source>
</reference>